<keyword evidence="1" id="KW-0472">Membrane</keyword>
<dbReference type="AlphaFoldDB" id="A0A0G3GQU9"/>
<dbReference type="InterPro" id="IPR019692">
    <property type="entry name" value="CFP-6_PH"/>
</dbReference>
<gene>
    <name evidence="3" type="ORF">CEPID_05405</name>
</gene>
<evidence type="ECO:0000313" key="4">
    <source>
        <dbReference type="Proteomes" id="UP000035368"/>
    </source>
</evidence>
<organism evidence="3 4">
    <name type="scientific">Corynebacterium epidermidicanis</name>
    <dbReference type="NCBI Taxonomy" id="1050174"/>
    <lineage>
        <taxon>Bacteria</taxon>
        <taxon>Bacillati</taxon>
        <taxon>Actinomycetota</taxon>
        <taxon>Actinomycetes</taxon>
        <taxon>Mycobacteriales</taxon>
        <taxon>Corynebacteriaceae</taxon>
        <taxon>Corynebacterium</taxon>
    </lineage>
</organism>
<feature type="transmembrane region" description="Helical" evidence="1">
    <location>
        <begin position="33"/>
        <end position="66"/>
    </location>
</feature>
<evidence type="ECO:0000313" key="3">
    <source>
        <dbReference type="EMBL" id="AKK02950.1"/>
    </source>
</evidence>
<feature type="domain" description="Low molecular weight protein antigen 6 PH" evidence="2">
    <location>
        <begin position="68"/>
        <end position="135"/>
    </location>
</feature>
<protein>
    <submittedName>
        <fullName evidence="3">Bacterial PH domain</fullName>
    </submittedName>
</protein>
<dbReference type="PATRIC" id="fig|1050174.4.peg.1097"/>
<dbReference type="Pfam" id="PF10756">
    <property type="entry name" value="bPH_6"/>
    <property type="match status" value="1"/>
</dbReference>
<reference evidence="3 4" key="1">
    <citation type="submission" date="2015-05" db="EMBL/GenBank/DDBJ databases">
        <title>Complete genome sequence of Corynebacterium epidermidicanis DSM 45586, isolated from the skin of a dog suffering from pruritus.</title>
        <authorList>
            <person name="Ruckert C."/>
            <person name="Albersmeier A."/>
            <person name="Winkler A."/>
            <person name="Tauch A."/>
        </authorList>
    </citation>
    <scope>NUCLEOTIDE SEQUENCE [LARGE SCALE GENOMIC DNA]</scope>
    <source>
        <strain evidence="3 4">DSM 45586</strain>
    </source>
</reference>
<dbReference type="EMBL" id="CP011541">
    <property type="protein sequence ID" value="AKK02950.1"/>
    <property type="molecule type" value="Genomic_DNA"/>
</dbReference>
<dbReference type="Proteomes" id="UP000035368">
    <property type="component" value="Chromosome"/>
</dbReference>
<name>A0A0G3GQU9_9CORY</name>
<evidence type="ECO:0000256" key="1">
    <source>
        <dbReference type="SAM" id="Phobius"/>
    </source>
</evidence>
<dbReference type="OrthoDB" id="5190396at2"/>
<dbReference type="STRING" id="1050174.CEPID_05405"/>
<keyword evidence="1" id="KW-0812">Transmembrane</keyword>
<keyword evidence="1" id="KW-1133">Transmembrane helix</keyword>
<accession>A0A0G3GQU9</accession>
<evidence type="ECO:0000259" key="2">
    <source>
        <dbReference type="Pfam" id="PF10756"/>
    </source>
</evidence>
<sequence length="167" mass="17901">MSAMSSSSSAPAAKPQASAATTFATDRTHLIGAVVMGMISLLVIGVAPLKLGWILLLPVLFTYWVVKSKTVVDNSGITAHYAFHRPRQVTWEDFAGIRFGGSKTFARAKDNTEFALPGITFNSLPKLSEASDGRIVDALSAGKEAANKKVVIIHRDGRQVLKEAEES</sequence>
<keyword evidence="4" id="KW-1185">Reference proteome</keyword>
<proteinExistence type="predicted"/>
<dbReference type="KEGG" id="cei:CEPID_05405"/>